<comment type="caution">
    <text evidence="11">The sequence shown here is derived from an EMBL/GenBank/DDBJ whole genome shotgun (WGS) entry which is preliminary data.</text>
</comment>
<dbReference type="Gene3D" id="3.10.520.10">
    <property type="entry name" value="ApbE-like domains"/>
    <property type="match status" value="2"/>
</dbReference>
<dbReference type="EMBL" id="WJHE01000500">
    <property type="protein sequence ID" value="MST33144.1"/>
    <property type="molecule type" value="Genomic_DNA"/>
</dbReference>
<dbReference type="Proteomes" id="UP000437736">
    <property type="component" value="Unassembled WGS sequence"/>
</dbReference>
<evidence type="ECO:0000256" key="9">
    <source>
        <dbReference type="ARBA" id="ARBA00031306"/>
    </source>
</evidence>
<dbReference type="PANTHER" id="PTHR30040">
    <property type="entry name" value="THIAMINE BIOSYNTHESIS LIPOPROTEIN APBE"/>
    <property type="match status" value="1"/>
</dbReference>
<proteinExistence type="predicted"/>
<evidence type="ECO:0000313" key="11">
    <source>
        <dbReference type="EMBL" id="MST33144.1"/>
    </source>
</evidence>
<evidence type="ECO:0000313" key="12">
    <source>
        <dbReference type="Proteomes" id="UP000437736"/>
    </source>
</evidence>
<sequence>MTTTPVRSRTVESMGTVFSFTWTPPGADVDAALAAAAARLAAVDEVFSTWKPDSPLSRIRRGELREEDRPDVAAVLDRCRELRELSAGWFDPWAAPGGVDPTGMVKGWATAQACSLLGAAGVTAGLVNGGGDVATLPGAGPDGSPGWRVGVR</sequence>
<reference evidence="11 12" key="1">
    <citation type="submission" date="2019-11" db="EMBL/GenBank/DDBJ databases">
        <title>Acidiferrimicrobium australis gen. nov., sp. nov., an acidophilic and obligately heterotrophic, member of the Actinobacteria that catalyses dissimilatory oxido- reduction of iron isolated from metal-rich acidic water in Chile.</title>
        <authorList>
            <person name="Gonzalez D."/>
            <person name="Huber K."/>
            <person name="Hedrich S."/>
            <person name="Rojas-Villalobos C."/>
            <person name="Quatrini R."/>
            <person name="Dinamarca M.A."/>
            <person name="Schwarz A."/>
            <person name="Canales C."/>
            <person name="Nancucheo I."/>
        </authorList>
    </citation>
    <scope>NUCLEOTIDE SEQUENCE [LARGE SCALE GENOMIC DNA]</scope>
    <source>
        <strain evidence="11 12">USS-CCA1</strain>
    </source>
</reference>
<dbReference type="InterPro" id="IPR024932">
    <property type="entry name" value="ApbE"/>
</dbReference>
<dbReference type="SUPFAM" id="SSF143631">
    <property type="entry name" value="ApbE-like"/>
    <property type="match status" value="1"/>
</dbReference>
<feature type="non-terminal residue" evidence="11">
    <location>
        <position position="152"/>
    </location>
</feature>
<organism evidence="11 12">
    <name type="scientific">Acidiferrimicrobium australe</name>
    <dbReference type="NCBI Taxonomy" id="2664430"/>
    <lineage>
        <taxon>Bacteria</taxon>
        <taxon>Bacillati</taxon>
        <taxon>Actinomycetota</taxon>
        <taxon>Acidimicrobiia</taxon>
        <taxon>Acidimicrobiales</taxon>
        <taxon>Acidimicrobiaceae</taxon>
        <taxon>Acidiferrimicrobium</taxon>
    </lineage>
</organism>
<keyword evidence="6" id="KW-0479">Metal-binding</keyword>
<keyword evidence="8" id="KW-0460">Magnesium</keyword>
<dbReference type="Pfam" id="PF02424">
    <property type="entry name" value="ApbE"/>
    <property type="match status" value="2"/>
</dbReference>
<accession>A0ABW9QUN5</accession>
<evidence type="ECO:0000256" key="4">
    <source>
        <dbReference type="ARBA" id="ARBA00022630"/>
    </source>
</evidence>
<keyword evidence="12" id="KW-1185">Reference proteome</keyword>
<evidence type="ECO:0000256" key="6">
    <source>
        <dbReference type="ARBA" id="ARBA00022723"/>
    </source>
</evidence>
<keyword evidence="7" id="KW-0274">FAD</keyword>
<evidence type="ECO:0000256" key="8">
    <source>
        <dbReference type="ARBA" id="ARBA00022842"/>
    </source>
</evidence>
<name>A0ABW9QUN5_9ACTN</name>
<gene>
    <name evidence="11" type="ORF">GHK86_10485</name>
</gene>
<evidence type="ECO:0000256" key="2">
    <source>
        <dbReference type="ARBA" id="ARBA00011955"/>
    </source>
</evidence>
<evidence type="ECO:0000256" key="7">
    <source>
        <dbReference type="ARBA" id="ARBA00022827"/>
    </source>
</evidence>
<comment type="cofactor">
    <cofactor evidence="1">
        <name>Mg(2+)</name>
        <dbReference type="ChEBI" id="CHEBI:18420"/>
    </cofactor>
</comment>
<protein>
    <recommendedName>
        <fullName evidence="3">FAD:protein FMN transferase</fullName>
        <ecNumber evidence="2">2.7.1.180</ecNumber>
    </recommendedName>
    <alternativeName>
        <fullName evidence="9">Flavin transferase</fullName>
    </alternativeName>
</protein>
<evidence type="ECO:0000256" key="1">
    <source>
        <dbReference type="ARBA" id="ARBA00001946"/>
    </source>
</evidence>
<evidence type="ECO:0000256" key="3">
    <source>
        <dbReference type="ARBA" id="ARBA00016337"/>
    </source>
</evidence>
<evidence type="ECO:0000256" key="10">
    <source>
        <dbReference type="ARBA" id="ARBA00048540"/>
    </source>
</evidence>
<dbReference type="EC" id="2.7.1.180" evidence="2"/>
<comment type="catalytic activity">
    <reaction evidence="10">
        <text>L-threonyl-[protein] + FAD = FMN-L-threonyl-[protein] + AMP + H(+)</text>
        <dbReference type="Rhea" id="RHEA:36847"/>
        <dbReference type="Rhea" id="RHEA-COMP:11060"/>
        <dbReference type="Rhea" id="RHEA-COMP:11061"/>
        <dbReference type="ChEBI" id="CHEBI:15378"/>
        <dbReference type="ChEBI" id="CHEBI:30013"/>
        <dbReference type="ChEBI" id="CHEBI:57692"/>
        <dbReference type="ChEBI" id="CHEBI:74257"/>
        <dbReference type="ChEBI" id="CHEBI:456215"/>
        <dbReference type="EC" id="2.7.1.180"/>
    </reaction>
</comment>
<dbReference type="InterPro" id="IPR003374">
    <property type="entry name" value="ApbE-like_sf"/>
</dbReference>
<dbReference type="GO" id="GO:0016740">
    <property type="term" value="F:transferase activity"/>
    <property type="evidence" value="ECO:0007669"/>
    <property type="project" value="UniProtKB-KW"/>
</dbReference>
<dbReference type="PANTHER" id="PTHR30040:SF2">
    <property type="entry name" value="FAD:PROTEIN FMN TRANSFERASE"/>
    <property type="match status" value="1"/>
</dbReference>
<evidence type="ECO:0000256" key="5">
    <source>
        <dbReference type="ARBA" id="ARBA00022679"/>
    </source>
</evidence>
<keyword evidence="4" id="KW-0285">Flavoprotein</keyword>
<keyword evidence="5 11" id="KW-0808">Transferase</keyword>